<dbReference type="RefSeq" id="WP_245972651.1">
    <property type="nucleotide sequence ID" value="NZ_QLMJ01000009.1"/>
</dbReference>
<accession>A0A327Z9F7</accession>
<gene>
    <name evidence="8" type="ORF">B0I29_109184</name>
</gene>
<keyword evidence="1 6" id="KW-0597">Phosphoprotein</keyword>
<dbReference type="GO" id="GO:0000156">
    <property type="term" value="F:phosphorelay response regulator activity"/>
    <property type="evidence" value="ECO:0007669"/>
    <property type="project" value="TreeGrafter"/>
</dbReference>
<evidence type="ECO:0000256" key="6">
    <source>
        <dbReference type="PROSITE-ProRule" id="PRU00169"/>
    </source>
</evidence>
<evidence type="ECO:0000256" key="4">
    <source>
        <dbReference type="ARBA" id="ARBA00023125"/>
    </source>
</evidence>
<dbReference type="InterPro" id="IPR011006">
    <property type="entry name" value="CheY-like_superfamily"/>
</dbReference>
<sequence length="134" mass="14298">MPDWANEVVVVTSVLVIDDDPTVLEIVETVLRSGGLDVDTRSTGRDGLVAAHERVPDCAVLDVSMPGMTGLEVCRALRDDVETADVPILLLTGRGQWLDVASGFDAGADDYLVKPFTAQDLLTRVEALTMTVTG</sequence>
<organism evidence="8 9">
    <name type="scientific">Actinoplanes lutulentus</name>
    <dbReference type="NCBI Taxonomy" id="1287878"/>
    <lineage>
        <taxon>Bacteria</taxon>
        <taxon>Bacillati</taxon>
        <taxon>Actinomycetota</taxon>
        <taxon>Actinomycetes</taxon>
        <taxon>Micromonosporales</taxon>
        <taxon>Micromonosporaceae</taxon>
        <taxon>Actinoplanes</taxon>
    </lineage>
</organism>
<evidence type="ECO:0000259" key="7">
    <source>
        <dbReference type="PROSITE" id="PS50110"/>
    </source>
</evidence>
<dbReference type="GO" id="GO:0032993">
    <property type="term" value="C:protein-DNA complex"/>
    <property type="evidence" value="ECO:0007669"/>
    <property type="project" value="TreeGrafter"/>
</dbReference>
<feature type="domain" description="Response regulatory" evidence="7">
    <location>
        <begin position="13"/>
        <end position="129"/>
    </location>
</feature>
<dbReference type="Gene3D" id="3.40.50.2300">
    <property type="match status" value="1"/>
</dbReference>
<name>A0A327Z9F7_9ACTN</name>
<dbReference type="CDD" id="cd17574">
    <property type="entry name" value="REC_OmpR"/>
    <property type="match status" value="1"/>
</dbReference>
<dbReference type="SMART" id="SM00448">
    <property type="entry name" value="REC"/>
    <property type="match status" value="1"/>
</dbReference>
<protein>
    <submittedName>
        <fullName evidence="8">Response regulator receiver protein</fullName>
    </submittedName>
</protein>
<evidence type="ECO:0000256" key="2">
    <source>
        <dbReference type="ARBA" id="ARBA00023012"/>
    </source>
</evidence>
<dbReference type="PROSITE" id="PS50110">
    <property type="entry name" value="RESPONSE_REGULATORY"/>
    <property type="match status" value="1"/>
</dbReference>
<reference evidence="8 9" key="1">
    <citation type="submission" date="2018-06" db="EMBL/GenBank/DDBJ databases">
        <title>Genomic Encyclopedia of Type Strains, Phase III (KMG-III): the genomes of soil and plant-associated and newly described type strains.</title>
        <authorList>
            <person name="Whitman W."/>
        </authorList>
    </citation>
    <scope>NUCLEOTIDE SEQUENCE [LARGE SCALE GENOMIC DNA]</scope>
    <source>
        <strain evidence="8 9">CGMCC 4.7090</strain>
    </source>
</reference>
<proteinExistence type="predicted"/>
<dbReference type="GO" id="GO:0000976">
    <property type="term" value="F:transcription cis-regulatory region binding"/>
    <property type="evidence" value="ECO:0007669"/>
    <property type="project" value="TreeGrafter"/>
</dbReference>
<dbReference type="PANTHER" id="PTHR48111">
    <property type="entry name" value="REGULATOR OF RPOS"/>
    <property type="match status" value="1"/>
</dbReference>
<evidence type="ECO:0000256" key="5">
    <source>
        <dbReference type="ARBA" id="ARBA00023163"/>
    </source>
</evidence>
<dbReference type="InterPro" id="IPR039420">
    <property type="entry name" value="WalR-like"/>
</dbReference>
<dbReference type="PANTHER" id="PTHR48111:SF1">
    <property type="entry name" value="TWO-COMPONENT RESPONSE REGULATOR ORR33"/>
    <property type="match status" value="1"/>
</dbReference>
<dbReference type="InterPro" id="IPR001789">
    <property type="entry name" value="Sig_transdc_resp-reg_receiver"/>
</dbReference>
<dbReference type="GO" id="GO:0005829">
    <property type="term" value="C:cytosol"/>
    <property type="evidence" value="ECO:0007669"/>
    <property type="project" value="TreeGrafter"/>
</dbReference>
<comment type="caution">
    <text evidence="8">The sequence shown here is derived from an EMBL/GenBank/DDBJ whole genome shotgun (WGS) entry which is preliminary data.</text>
</comment>
<evidence type="ECO:0000313" key="8">
    <source>
        <dbReference type="EMBL" id="RAK35710.1"/>
    </source>
</evidence>
<dbReference type="Pfam" id="PF00072">
    <property type="entry name" value="Response_reg"/>
    <property type="match status" value="1"/>
</dbReference>
<evidence type="ECO:0000256" key="1">
    <source>
        <dbReference type="ARBA" id="ARBA00022553"/>
    </source>
</evidence>
<evidence type="ECO:0000256" key="3">
    <source>
        <dbReference type="ARBA" id="ARBA00023015"/>
    </source>
</evidence>
<keyword evidence="4" id="KW-0238">DNA-binding</keyword>
<dbReference type="EMBL" id="QLMJ01000009">
    <property type="protein sequence ID" value="RAK35710.1"/>
    <property type="molecule type" value="Genomic_DNA"/>
</dbReference>
<keyword evidence="9" id="KW-1185">Reference proteome</keyword>
<dbReference type="Proteomes" id="UP000249341">
    <property type="component" value="Unassembled WGS sequence"/>
</dbReference>
<keyword evidence="3" id="KW-0805">Transcription regulation</keyword>
<dbReference type="SUPFAM" id="SSF52172">
    <property type="entry name" value="CheY-like"/>
    <property type="match status" value="1"/>
</dbReference>
<dbReference type="AlphaFoldDB" id="A0A327Z9F7"/>
<dbReference type="GO" id="GO:0006355">
    <property type="term" value="P:regulation of DNA-templated transcription"/>
    <property type="evidence" value="ECO:0007669"/>
    <property type="project" value="TreeGrafter"/>
</dbReference>
<feature type="modified residue" description="4-aspartylphosphate" evidence="6">
    <location>
        <position position="62"/>
    </location>
</feature>
<keyword evidence="2" id="KW-0902">Two-component regulatory system</keyword>
<keyword evidence="5" id="KW-0804">Transcription</keyword>
<evidence type="ECO:0000313" key="9">
    <source>
        <dbReference type="Proteomes" id="UP000249341"/>
    </source>
</evidence>